<gene>
    <name evidence="1" type="ORF">TeGR_g7010</name>
</gene>
<dbReference type="EMBL" id="BRYB01006056">
    <property type="protein sequence ID" value="GMI32713.1"/>
    <property type="molecule type" value="Genomic_DNA"/>
</dbReference>
<organism evidence="1 2">
    <name type="scientific">Tetraparma gracilis</name>
    <dbReference type="NCBI Taxonomy" id="2962635"/>
    <lineage>
        <taxon>Eukaryota</taxon>
        <taxon>Sar</taxon>
        <taxon>Stramenopiles</taxon>
        <taxon>Ochrophyta</taxon>
        <taxon>Bolidophyceae</taxon>
        <taxon>Parmales</taxon>
        <taxon>Triparmaceae</taxon>
        <taxon>Tetraparma</taxon>
    </lineage>
</organism>
<protein>
    <recommendedName>
        <fullName evidence="3">Pyridoxamine 5'-phosphate oxidase Alr4036 family FMN-binding domain-containing protein</fullName>
    </recommendedName>
</protein>
<comment type="caution">
    <text evidence="1">The sequence shown here is derived from an EMBL/GenBank/DDBJ whole genome shotgun (WGS) entry which is preliminary data.</text>
</comment>
<name>A0ABQ6MTE1_9STRA</name>
<evidence type="ECO:0008006" key="3">
    <source>
        <dbReference type="Google" id="ProtNLM"/>
    </source>
</evidence>
<sequence>MSPLSTLLRTSHAAGLCSASGLRLPSSSFNFTLSYLLDDLPASKTVGFQAVTPDAFTFLVRHGSLPPSLPISAVHLAGAYPPAPGAACRQWRMDGEAAALPISSPAALSTAPASSLAQMLASRAWGARPAGPGGDAFHGGGEGWGLLPAERRGEFEALVDGYKARLAEGVPGEMLEEVVGAVALYEVRPDRVELCEAGPDMWERTEWWREDGGEGFKEPLALLPYS</sequence>
<proteinExistence type="predicted"/>
<keyword evidence="2" id="KW-1185">Reference proteome</keyword>
<reference evidence="1 2" key="1">
    <citation type="journal article" date="2023" name="Commun. Biol.">
        <title>Genome analysis of Parmales, the sister group of diatoms, reveals the evolutionary specialization of diatoms from phago-mixotrophs to photoautotrophs.</title>
        <authorList>
            <person name="Ban H."/>
            <person name="Sato S."/>
            <person name="Yoshikawa S."/>
            <person name="Yamada K."/>
            <person name="Nakamura Y."/>
            <person name="Ichinomiya M."/>
            <person name="Sato N."/>
            <person name="Blanc-Mathieu R."/>
            <person name="Endo H."/>
            <person name="Kuwata A."/>
            <person name="Ogata H."/>
        </authorList>
    </citation>
    <scope>NUCLEOTIDE SEQUENCE [LARGE SCALE GENOMIC DNA]</scope>
</reference>
<accession>A0ABQ6MTE1</accession>
<dbReference type="Proteomes" id="UP001165060">
    <property type="component" value="Unassembled WGS sequence"/>
</dbReference>
<evidence type="ECO:0000313" key="1">
    <source>
        <dbReference type="EMBL" id="GMI32713.1"/>
    </source>
</evidence>
<evidence type="ECO:0000313" key="2">
    <source>
        <dbReference type="Proteomes" id="UP001165060"/>
    </source>
</evidence>